<keyword evidence="1" id="KW-1133">Transmembrane helix</keyword>
<reference evidence="2 3" key="1">
    <citation type="submission" date="2020-03" db="EMBL/GenBank/DDBJ databases">
        <authorList>
            <person name="Wang L."/>
            <person name="He N."/>
            <person name="Li Y."/>
            <person name="Fang Y."/>
            <person name="Zhang F."/>
        </authorList>
    </citation>
    <scope>NUCLEOTIDE SEQUENCE [LARGE SCALE GENOMIC DNA]</scope>
    <source>
        <strain evidence="3">hsmgli-8</strain>
    </source>
</reference>
<dbReference type="RefSeq" id="WP_168085326.1">
    <property type="nucleotide sequence ID" value="NZ_JAAVJI010000012.1"/>
</dbReference>
<proteinExistence type="predicted"/>
<evidence type="ECO:0000313" key="2">
    <source>
        <dbReference type="EMBL" id="NJP02750.1"/>
    </source>
</evidence>
<keyword evidence="3" id="KW-1185">Reference proteome</keyword>
<accession>A0ABX0YH88</accession>
<name>A0ABX0YH88_9PSED</name>
<organism evidence="2 3">
    <name type="scientific">Pseudomonas quercus</name>
    <dbReference type="NCBI Taxonomy" id="2722792"/>
    <lineage>
        <taxon>Bacteria</taxon>
        <taxon>Pseudomonadati</taxon>
        <taxon>Pseudomonadota</taxon>
        <taxon>Gammaproteobacteria</taxon>
        <taxon>Pseudomonadales</taxon>
        <taxon>Pseudomonadaceae</taxon>
        <taxon>Pseudomonas</taxon>
    </lineage>
</organism>
<gene>
    <name evidence="2" type="ORF">HBH25_18030</name>
</gene>
<evidence type="ECO:0000313" key="3">
    <source>
        <dbReference type="Proteomes" id="UP000746535"/>
    </source>
</evidence>
<feature type="transmembrane region" description="Helical" evidence="1">
    <location>
        <begin position="12"/>
        <end position="34"/>
    </location>
</feature>
<dbReference type="Proteomes" id="UP000746535">
    <property type="component" value="Unassembled WGS sequence"/>
</dbReference>
<protein>
    <submittedName>
        <fullName evidence="2">Uncharacterized protein</fullName>
    </submittedName>
</protein>
<sequence>MAAHFDLLNKPLAKEIAVILVLKLVLLLGIRALWFGAPDTITDDSVKVGQHLLGSVADSPEKLQK</sequence>
<evidence type="ECO:0000256" key="1">
    <source>
        <dbReference type="SAM" id="Phobius"/>
    </source>
</evidence>
<dbReference type="EMBL" id="JAAVJI010000012">
    <property type="protein sequence ID" value="NJP02750.1"/>
    <property type="molecule type" value="Genomic_DNA"/>
</dbReference>
<dbReference type="NCBIfam" id="NF045611">
    <property type="entry name" value="small_CydP"/>
    <property type="match status" value="1"/>
</dbReference>
<keyword evidence="1" id="KW-0472">Membrane</keyword>
<comment type="caution">
    <text evidence="2">The sequence shown here is derived from an EMBL/GenBank/DDBJ whole genome shotgun (WGS) entry which is preliminary data.</text>
</comment>
<dbReference type="InterPro" id="IPR054636">
    <property type="entry name" value="CydP"/>
</dbReference>
<keyword evidence="1" id="KW-0812">Transmembrane</keyword>